<dbReference type="EMBL" id="JAOF01000001">
    <property type="protein sequence ID" value="EUA48808.1"/>
    <property type="molecule type" value="Genomic_DNA"/>
</dbReference>
<dbReference type="InterPro" id="IPR036388">
    <property type="entry name" value="WH-like_DNA-bd_sf"/>
</dbReference>
<dbReference type="PANTHER" id="PTHR33164:SF43">
    <property type="entry name" value="HTH-TYPE TRANSCRIPTIONAL REPRESSOR YETL"/>
    <property type="match status" value="1"/>
</dbReference>
<dbReference type="GO" id="GO:0006950">
    <property type="term" value="P:response to stress"/>
    <property type="evidence" value="ECO:0007669"/>
    <property type="project" value="TreeGrafter"/>
</dbReference>
<comment type="caution">
    <text evidence="2">The sequence shown here is derived from an EMBL/GenBank/DDBJ whole genome shotgun (WGS) entry which is preliminary data.</text>
</comment>
<evidence type="ECO:0000313" key="2">
    <source>
        <dbReference type="EMBL" id="EUA48808.1"/>
    </source>
</evidence>
<dbReference type="GO" id="GO:0003700">
    <property type="term" value="F:DNA-binding transcription factor activity"/>
    <property type="evidence" value="ECO:0007669"/>
    <property type="project" value="InterPro"/>
</dbReference>
<dbReference type="SUPFAM" id="SSF46785">
    <property type="entry name" value="Winged helix' DNA-binding domain"/>
    <property type="match status" value="1"/>
</dbReference>
<dbReference type="InterPro" id="IPR036390">
    <property type="entry name" value="WH_DNA-bd_sf"/>
</dbReference>
<dbReference type="AlphaFoldDB" id="A0A829Q940"/>
<dbReference type="Pfam" id="PF12802">
    <property type="entry name" value="MarR_2"/>
    <property type="match status" value="1"/>
</dbReference>
<reference evidence="2 3" key="1">
    <citation type="submission" date="2013-12" db="EMBL/GenBank/DDBJ databases">
        <authorList>
            <person name="Madinger N."/>
            <person name="Lenaerts A."/>
            <person name="Ordway D."/>
            <person name="DeGroote M.A."/>
            <person name="Parker T."/>
            <person name="Sizemore C."/>
            <person name="Tallon L.J."/>
            <person name="Sadzewicz L.K."/>
            <person name="Sengamalay N."/>
            <person name="Fraser C.M."/>
            <person name="Hine E."/>
            <person name="Shefchek K.A."/>
            <person name="Das S.P."/>
            <person name="Tettelin H."/>
        </authorList>
    </citation>
    <scope>NUCLEOTIDE SEQUENCE [LARGE SCALE GENOMIC DNA]</scope>
    <source>
        <strain evidence="2 3">21</strain>
    </source>
</reference>
<dbReference type="InterPro" id="IPR000835">
    <property type="entry name" value="HTH_MarR-typ"/>
</dbReference>
<evidence type="ECO:0000259" key="1">
    <source>
        <dbReference type="PROSITE" id="PS50995"/>
    </source>
</evidence>
<organism evidence="2 3">
    <name type="scientific">Mycobacteroides abscessus 21</name>
    <dbReference type="NCBI Taxonomy" id="1299324"/>
    <lineage>
        <taxon>Bacteria</taxon>
        <taxon>Bacillati</taxon>
        <taxon>Actinomycetota</taxon>
        <taxon>Actinomycetes</taxon>
        <taxon>Mycobacteriales</taxon>
        <taxon>Mycobacteriaceae</taxon>
        <taxon>Mycobacteroides</taxon>
        <taxon>Mycobacteroides abscessus</taxon>
    </lineage>
</organism>
<gene>
    <name evidence="2" type="ORF">I543_2733</name>
</gene>
<evidence type="ECO:0000313" key="3">
    <source>
        <dbReference type="Proteomes" id="UP000020103"/>
    </source>
</evidence>
<dbReference type="PANTHER" id="PTHR33164">
    <property type="entry name" value="TRANSCRIPTIONAL REGULATOR, MARR FAMILY"/>
    <property type="match status" value="1"/>
</dbReference>
<proteinExistence type="predicted"/>
<dbReference type="SMART" id="SM00347">
    <property type="entry name" value="HTH_MARR"/>
    <property type="match status" value="1"/>
</dbReference>
<accession>A0A829Q940</accession>
<protein>
    <submittedName>
        <fullName evidence="2">MarR family protein</fullName>
    </submittedName>
</protein>
<dbReference type="InterPro" id="IPR039422">
    <property type="entry name" value="MarR/SlyA-like"/>
</dbReference>
<name>A0A829Q940_9MYCO</name>
<dbReference type="Proteomes" id="UP000020103">
    <property type="component" value="Unassembled WGS sequence"/>
</dbReference>
<dbReference type="Gene3D" id="1.10.10.10">
    <property type="entry name" value="Winged helix-like DNA-binding domain superfamily/Winged helix DNA-binding domain"/>
    <property type="match status" value="1"/>
</dbReference>
<dbReference type="PROSITE" id="PS50995">
    <property type="entry name" value="HTH_MARR_2"/>
    <property type="match status" value="1"/>
</dbReference>
<sequence length="156" mass="17317">MNQDETAKLGYLFQRLMSVRRPLIVSALRPLGLGFPEFACLRFLQERPGSTSADLARLSNVTAQAMHQVLQRLREAGLIARPAAASSGRALPVKLTRAGRQLLQRAQTEVQAADETIWIRLSSSDKRELERILETLVNSILDDTAQPPAPYRPRSG</sequence>
<feature type="domain" description="HTH marR-type" evidence="1">
    <location>
        <begin position="6"/>
        <end position="138"/>
    </location>
</feature>